<reference evidence="10 11" key="1">
    <citation type="submission" date="2015-09" db="EMBL/GenBank/DDBJ databases">
        <authorList>
            <consortium name="Pathogen Informatics"/>
        </authorList>
    </citation>
    <scope>NUCLEOTIDE SEQUENCE [LARGE SCALE GENOMIC DNA]</scope>
    <source>
        <strain evidence="10 11">2789STDY5834876</strain>
    </source>
</reference>
<organism evidence="10 11">
    <name type="scientific">Faecalicatena contorta</name>
    <dbReference type="NCBI Taxonomy" id="39482"/>
    <lineage>
        <taxon>Bacteria</taxon>
        <taxon>Bacillati</taxon>
        <taxon>Bacillota</taxon>
        <taxon>Clostridia</taxon>
        <taxon>Lachnospirales</taxon>
        <taxon>Lachnospiraceae</taxon>
        <taxon>Faecalicatena</taxon>
    </lineage>
</organism>
<dbReference type="SUPFAM" id="SSF52540">
    <property type="entry name" value="P-loop containing nucleoside triphosphate hydrolases"/>
    <property type="match status" value="1"/>
</dbReference>
<dbReference type="EC" id="2.7.10.2" evidence="2"/>
<dbReference type="PANTHER" id="PTHR32309:SF13">
    <property type="entry name" value="FERRIC ENTEROBACTIN TRANSPORT PROTEIN FEPE"/>
    <property type="match status" value="1"/>
</dbReference>
<dbReference type="AlphaFoldDB" id="A0A174F9H9"/>
<sequence>MQEIVLKGMDKDFRSNEAYKTLRTNIEFSGADNKVIVFTSCTPNEGKSTVSLSVSSSLAEAGKKVLFIDADLRKSVLAGRQKLTGAMKGLSHFLAGQAEVGDIMYKTQKAGLVVMFAGVVPPNPAELLGHKRFENLISSARKVYDYIIIDAPPLGSVIDSAIIAKQCDAAVMVIASQAISYKFAKNVKKQLEKSECPILGVVLNKVDMKLNQYYGRYYGRYYGKYYGNYGNEE</sequence>
<protein>
    <recommendedName>
        <fullName evidence="2">non-specific protein-tyrosine kinase</fullName>
        <ecNumber evidence="2">2.7.10.2</ecNumber>
    </recommendedName>
</protein>
<evidence type="ECO:0000256" key="1">
    <source>
        <dbReference type="ARBA" id="ARBA00007316"/>
    </source>
</evidence>
<dbReference type="GO" id="GO:0004715">
    <property type="term" value="F:non-membrane spanning protein tyrosine kinase activity"/>
    <property type="evidence" value="ECO:0007669"/>
    <property type="project" value="UniProtKB-EC"/>
</dbReference>
<dbReference type="RefSeq" id="WP_055153140.1">
    <property type="nucleotide sequence ID" value="NZ_CYZU01000019.1"/>
</dbReference>
<dbReference type="GO" id="GO:0005886">
    <property type="term" value="C:plasma membrane"/>
    <property type="evidence" value="ECO:0007669"/>
    <property type="project" value="TreeGrafter"/>
</dbReference>
<dbReference type="InterPro" id="IPR025669">
    <property type="entry name" value="AAA_dom"/>
</dbReference>
<comment type="catalytic activity">
    <reaction evidence="8">
        <text>L-tyrosyl-[protein] + ATP = O-phospho-L-tyrosyl-[protein] + ADP + H(+)</text>
        <dbReference type="Rhea" id="RHEA:10596"/>
        <dbReference type="Rhea" id="RHEA-COMP:10136"/>
        <dbReference type="Rhea" id="RHEA-COMP:20101"/>
        <dbReference type="ChEBI" id="CHEBI:15378"/>
        <dbReference type="ChEBI" id="CHEBI:30616"/>
        <dbReference type="ChEBI" id="CHEBI:46858"/>
        <dbReference type="ChEBI" id="CHEBI:61978"/>
        <dbReference type="ChEBI" id="CHEBI:456216"/>
        <dbReference type="EC" id="2.7.10.2"/>
    </reaction>
</comment>
<evidence type="ECO:0000256" key="8">
    <source>
        <dbReference type="ARBA" id="ARBA00051245"/>
    </source>
</evidence>
<dbReference type="InterPro" id="IPR005702">
    <property type="entry name" value="Wzc-like_C"/>
</dbReference>
<dbReference type="Gene3D" id="3.40.50.300">
    <property type="entry name" value="P-loop containing nucleotide triphosphate hydrolases"/>
    <property type="match status" value="1"/>
</dbReference>
<evidence type="ECO:0000256" key="2">
    <source>
        <dbReference type="ARBA" id="ARBA00011903"/>
    </source>
</evidence>
<dbReference type="PANTHER" id="PTHR32309">
    <property type="entry name" value="TYROSINE-PROTEIN KINASE"/>
    <property type="match status" value="1"/>
</dbReference>
<dbReference type="EMBL" id="CYZU01000019">
    <property type="protein sequence ID" value="CUO45588.1"/>
    <property type="molecule type" value="Genomic_DNA"/>
</dbReference>
<evidence type="ECO:0000256" key="4">
    <source>
        <dbReference type="ARBA" id="ARBA00022741"/>
    </source>
</evidence>
<name>A0A174F9H9_9FIRM</name>
<feature type="domain" description="AAA" evidence="9">
    <location>
        <begin position="35"/>
        <end position="182"/>
    </location>
</feature>
<dbReference type="InterPro" id="IPR050445">
    <property type="entry name" value="Bact_polysacc_biosynth/exp"/>
</dbReference>
<keyword evidence="4" id="KW-0547">Nucleotide-binding</keyword>
<dbReference type="InterPro" id="IPR027417">
    <property type="entry name" value="P-loop_NTPase"/>
</dbReference>
<proteinExistence type="inferred from homology"/>
<evidence type="ECO:0000256" key="5">
    <source>
        <dbReference type="ARBA" id="ARBA00022777"/>
    </source>
</evidence>
<keyword evidence="6" id="KW-0067">ATP-binding</keyword>
<keyword evidence="7" id="KW-0829">Tyrosine-protein kinase</keyword>
<dbReference type="GO" id="GO:0005524">
    <property type="term" value="F:ATP binding"/>
    <property type="evidence" value="ECO:0007669"/>
    <property type="project" value="UniProtKB-KW"/>
</dbReference>
<dbReference type="Pfam" id="PF13614">
    <property type="entry name" value="AAA_31"/>
    <property type="match status" value="1"/>
</dbReference>
<evidence type="ECO:0000313" key="11">
    <source>
        <dbReference type="Proteomes" id="UP000095544"/>
    </source>
</evidence>
<evidence type="ECO:0000259" key="9">
    <source>
        <dbReference type="Pfam" id="PF13614"/>
    </source>
</evidence>
<dbReference type="OrthoDB" id="9794577at2"/>
<dbReference type="Proteomes" id="UP000095544">
    <property type="component" value="Unassembled WGS sequence"/>
</dbReference>
<evidence type="ECO:0000256" key="6">
    <source>
        <dbReference type="ARBA" id="ARBA00022840"/>
    </source>
</evidence>
<evidence type="ECO:0000256" key="7">
    <source>
        <dbReference type="ARBA" id="ARBA00023137"/>
    </source>
</evidence>
<comment type="similarity">
    <text evidence="1">Belongs to the CpsD/CapB family.</text>
</comment>
<accession>A0A174F9H9</accession>
<dbReference type="NCBIfam" id="TIGR01007">
    <property type="entry name" value="eps_fam"/>
    <property type="match status" value="1"/>
</dbReference>
<dbReference type="STRING" id="39482.ERS852491_02260"/>
<keyword evidence="3 10" id="KW-0808">Transferase</keyword>
<keyword evidence="5 10" id="KW-0418">Kinase</keyword>
<dbReference type="CDD" id="cd05387">
    <property type="entry name" value="BY-kinase"/>
    <property type="match status" value="1"/>
</dbReference>
<evidence type="ECO:0000256" key="3">
    <source>
        <dbReference type="ARBA" id="ARBA00022679"/>
    </source>
</evidence>
<evidence type="ECO:0000313" key="10">
    <source>
        <dbReference type="EMBL" id="CUO45588.1"/>
    </source>
</evidence>
<gene>
    <name evidence="10" type="primary">cpsD</name>
    <name evidence="10" type="ORF">ERS852491_02260</name>
</gene>